<feature type="compositionally biased region" description="Low complexity" evidence="7">
    <location>
        <begin position="851"/>
        <end position="866"/>
    </location>
</feature>
<comment type="similarity">
    <text evidence="2">Belongs to the BYE1 family.</text>
</comment>
<dbReference type="Gene3D" id="1.10.472.30">
    <property type="entry name" value="Transcription elongation factor S-II, central domain"/>
    <property type="match status" value="1"/>
</dbReference>
<dbReference type="EMBL" id="MU859074">
    <property type="protein sequence ID" value="KAK3955572.1"/>
    <property type="molecule type" value="Genomic_DNA"/>
</dbReference>
<evidence type="ECO:0000313" key="10">
    <source>
        <dbReference type="Proteomes" id="UP001303222"/>
    </source>
</evidence>
<dbReference type="CDD" id="cd21538">
    <property type="entry name" value="SPOC_TFIIS"/>
    <property type="match status" value="1"/>
</dbReference>
<dbReference type="SUPFAM" id="SSF46942">
    <property type="entry name" value="Elongation factor TFIIS domain 2"/>
    <property type="match status" value="1"/>
</dbReference>
<feature type="compositionally biased region" description="Low complexity" evidence="7">
    <location>
        <begin position="1070"/>
        <end position="1082"/>
    </location>
</feature>
<feature type="compositionally biased region" description="Low complexity" evidence="7">
    <location>
        <begin position="669"/>
        <end position="681"/>
    </location>
</feature>
<feature type="compositionally biased region" description="Low complexity" evidence="7">
    <location>
        <begin position="710"/>
        <end position="723"/>
    </location>
</feature>
<dbReference type="Pfam" id="PF23257">
    <property type="entry name" value="DUF7071"/>
    <property type="match status" value="1"/>
</dbReference>
<dbReference type="SMART" id="SM00510">
    <property type="entry name" value="TFS2M"/>
    <property type="match status" value="1"/>
</dbReference>
<evidence type="ECO:0000256" key="4">
    <source>
        <dbReference type="ARBA" id="ARBA00022723"/>
    </source>
</evidence>
<sequence length="1082" mass="121070">MSEPEPRRSVRATKGQHKALEQLDQIDIPKKRGKKQAKKAVPEPEEPEEEIIRCVCGATEQDEDSGEPWIACDMCGAWQHNICMGMSQYSEDLPKEYFCELCKPENHQELLNGMKNGERPWEARRKAFEEEKAEKRRRGNKKKSKRVSDHKDESSQVSQKPKPSPVPEPKKDAKSAAGQKRKTAEPAPEKEPKAKVRKVTETPAPPLPSYKAPDDIAGKISELPELRQGAAKLLSKSLVHSIGVAEKKGAPIPSEGVSATAEKLAIQIERAVHDSHSPTAYSGQMRTLSYNLKTNQDLTTGLLHRTLTPTMLASMTTEELATKELQKETAEMKARAEKQSIMITEDVPRIRKTHKGEEVIGDESFNLSTDVSSAPVRRPPQETTEPPKKRVKEEGPDRAAQGTASKRSSRDLTVETRKSPSTGNFDINKVFSSVKSPPQSHNRRPSAMSTSTGPGVDADVDRLLDDGTQSPPYSPKEEILDPDVVWKGNLVMNTIADFQVTAKHIGGARLKESIGLEWDRLMPKTLTVCGRIDEQQAIVYLCGLRYSLPTDVVVVNLQPTSAASRPQFQRLVDYFVSKKRYGVIGDRGVANVRDTYLVPVLPGTGQYPEFMLNLADNHIPETRTEPMLLGVFVYRNDPDTIMRLHGTNDYNQVVANQSTKVHTSFAQTPAPSSPALANLPSGHRPSLSTPAFSPTSPQGTFPNYPTPRHSSTPSQVPPQQQQPQPTPPAHHPVSHMQHPAVDQVQKQGEDIAREVLGHLITSPTVAFLLPQAHKMSRKEWEVIKKIYERDPKARDDLPYLSNVLERESTNAQAKAAQAQQQSQQHPMHQQQQHQQQMHHHQPHHQQHHPQHQVQQQQQQQQHQHLPQHPPQHQPQHQAHHQPQPQHQQQHQVHHPQHHQPQHQPQQQAHHQPHPPPPQHQPQHMQHQQHHQQQQHQQQQQHAPHQSQHPPQHAPHNAPQHQQQHQPQNQVQHPPPHQAAAQPHPQAAQPTPPASHHTQPPQHQQHQQPQPQHPQPHSPAQPQIHPQHHQQHFTPPLRNTPIPPPPIPPVAAGAGGPVKQTPIPPPPIPPQATTAAATGPPPA</sequence>
<dbReference type="PROSITE" id="PS01359">
    <property type="entry name" value="ZF_PHD_1"/>
    <property type="match status" value="1"/>
</dbReference>
<feature type="region of interest" description="Disordered" evidence="7">
    <location>
        <begin position="1"/>
        <end position="49"/>
    </location>
</feature>
<organism evidence="9 10">
    <name type="scientific">Pseudoneurospora amorphoporcata</name>
    <dbReference type="NCBI Taxonomy" id="241081"/>
    <lineage>
        <taxon>Eukaryota</taxon>
        <taxon>Fungi</taxon>
        <taxon>Dikarya</taxon>
        <taxon>Ascomycota</taxon>
        <taxon>Pezizomycotina</taxon>
        <taxon>Sordariomycetes</taxon>
        <taxon>Sordariomycetidae</taxon>
        <taxon>Sordariales</taxon>
        <taxon>Sordariaceae</taxon>
        <taxon>Pseudoneurospora</taxon>
    </lineage>
</organism>
<evidence type="ECO:0000259" key="8">
    <source>
        <dbReference type="PROSITE" id="PS51321"/>
    </source>
</evidence>
<dbReference type="PANTHER" id="PTHR11477">
    <property type="entry name" value="TRANSCRIPTION FACTOR S-II ZINC FINGER DOMAIN-CONTAINING PROTEIN"/>
    <property type="match status" value="1"/>
</dbReference>
<dbReference type="InterPro" id="IPR013083">
    <property type="entry name" value="Znf_RING/FYVE/PHD"/>
</dbReference>
<evidence type="ECO:0000256" key="3">
    <source>
        <dbReference type="ARBA" id="ARBA00021616"/>
    </source>
</evidence>
<dbReference type="InterPro" id="IPR055499">
    <property type="entry name" value="DUF7071"/>
</dbReference>
<feature type="compositionally biased region" description="Low complexity" evidence="7">
    <location>
        <begin position="920"/>
        <end position="1009"/>
    </location>
</feature>
<feature type="compositionally biased region" description="Basic residues" evidence="7">
    <location>
        <begin position="891"/>
        <end position="900"/>
    </location>
</feature>
<dbReference type="GO" id="GO:0031564">
    <property type="term" value="P:transcription antitermination"/>
    <property type="evidence" value="ECO:0007669"/>
    <property type="project" value="TreeGrafter"/>
</dbReference>
<dbReference type="Pfam" id="PF20826">
    <property type="entry name" value="PHD_5"/>
    <property type="match status" value="1"/>
</dbReference>
<dbReference type="SUPFAM" id="SSF57903">
    <property type="entry name" value="FYVE/PHD zinc finger"/>
    <property type="match status" value="1"/>
</dbReference>
<feature type="compositionally biased region" description="Low complexity" evidence="7">
    <location>
        <begin position="815"/>
        <end position="835"/>
    </location>
</feature>
<dbReference type="PROSITE" id="PS51321">
    <property type="entry name" value="TFIIS_CENTRAL"/>
    <property type="match status" value="1"/>
</dbReference>
<feature type="region of interest" description="Disordered" evidence="7">
    <location>
        <begin position="662"/>
        <end position="744"/>
    </location>
</feature>
<name>A0AAN6P4N5_9PEZI</name>
<comment type="function">
    <text evidence="1">Negative regulator of transcription elongation.</text>
</comment>
<keyword evidence="5" id="KW-0863">Zinc-finger</keyword>
<keyword evidence="10" id="KW-1185">Reference proteome</keyword>
<feature type="region of interest" description="Disordered" evidence="7">
    <location>
        <begin position="354"/>
        <end position="479"/>
    </location>
</feature>
<dbReference type="GO" id="GO:0005634">
    <property type="term" value="C:nucleus"/>
    <property type="evidence" value="ECO:0007669"/>
    <property type="project" value="TreeGrafter"/>
</dbReference>
<feature type="compositionally biased region" description="Basic residues" evidence="7">
    <location>
        <begin position="135"/>
        <end position="145"/>
    </location>
</feature>
<dbReference type="InterPro" id="IPR011011">
    <property type="entry name" value="Znf_FYVE_PHD"/>
</dbReference>
<dbReference type="InterPro" id="IPR012921">
    <property type="entry name" value="SPOC_C"/>
</dbReference>
<dbReference type="Pfam" id="PF07500">
    <property type="entry name" value="TFIIS_M"/>
    <property type="match status" value="1"/>
</dbReference>
<dbReference type="GO" id="GO:0000977">
    <property type="term" value="F:RNA polymerase II transcription regulatory region sequence-specific DNA binding"/>
    <property type="evidence" value="ECO:0007669"/>
    <property type="project" value="TreeGrafter"/>
</dbReference>
<dbReference type="GO" id="GO:0031440">
    <property type="term" value="P:regulation of mRNA 3'-end processing"/>
    <property type="evidence" value="ECO:0007669"/>
    <property type="project" value="TreeGrafter"/>
</dbReference>
<dbReference type="GO" id="GO:0006368">
    <property type="term" value="P:transcription elongation by RNA polymerase II"/>
    <property type="evidence" value="ECO:0007669"/>
    <property type="project" value="TreeGrafter"/>
</dbReference>
<dbReference type="InterPro" id="IPR036575">
    <property type="entry name" value="TFIIS_cen_dom_sf"/>
</dbReference>
<feature type="compositionally biased region" description="Basic and acidic residues" evidence="7">
    <location>
        <begin position="408"/>
        <end position="418"/>
    </location>
</feature>
<feature type="compositionally biased region" description="Basic and acidic residues" evidence="7">
    <location>
        <begin position="182"/>
        <end position="200"/>
    </location>
</feature>
<proteinExistence type="inferred from homology"/>
<feature type="compositionally biased region" description="Polar residues" evidence="7">
    <location>
        <begin position="686"/>
        <end position="703"/>
    </location>
</feature>
<feature type="region of interest" description="Disordered" evidence="7">
    <location>
        <begin position="128"/>
        <end position="215"/>
    </location>
</feature>
<dbReference type="InterPro" id="IPR019786">
    <property type="entry name" value="Zinc_finger_PHD-type_CS"/>
</dbReference>
<comment type="caution">
    <text evidence="9">The sequence shown here is derived from an EMBL/GenBank/DDBJ whole genome shotgun (WGS) entry which is preliminary data.</text>
</comment>
<dbReference type="Pfam" id="PF07744">
    <property type="entry name" value="SPOC"/>
    <property type="match status" value="1"/>
</dbReference>
<dbReference type="SMART" id="SM00249">
    <property type="entry name" value="PHD"/>
    <property type="match status" value="1"/>
</dbReference>
<gene>
    <name evidence="9" type="ORF">QBC32DRAFT_377681</name>
</gene>
<feature type="compositionally biased region" description="Basic residues" evidence="7">
    <location>
        <begin position="836"/>
        <end position="850"/>
    </location>
</feature>
<evidence type="ECO:0000256" key="5">
    <source>
        <dbReference type="ARBA" id="ARBA00022771"/>
    </source>
</evidence>
<dbReference type="InterPro" id="IPR003618">
    <property type="entry name" value="TFIIS_cen_dom"/>
</dbReference>
<dbReference type="Proteomes" id="UP001303222">
    <property type="component" value="Unassembled WGS sequence"/>
</dbReference>
<evidence type="ECO:0000256" key="1">
    <source>
        <dbReference type="ARBA" id="ARBA00002311"/>
    </source>
</evidence>
<dbReference type="GO" id="GO:0008270">
    <property type="term" value="F:zinc ion binding"/>
    <property type="evidence" value="ECO:0007669"/>
    <property type="project" value="UniProtKB-KW"/>
</dbReference>
<dbReference type="Gene3D" id="3.30.40.10">
    <property type="entry name" value="Zinc/RING finger domain, C3HC4 (zinc finger)"/>
    <property type="match status" value="1"/>
</dbReference>
<dbReference type="GO" id="GO:0001139">
    <property type="term" value="F:RNA polymerase II complex recruiting activity"/>
    <property type="evidence" value="ECO:0007669"/>
    <property type="project" value="TreeGrafter"/>
</dbReference>
<feature type="compositionally biased region" description="Polar residues" evidence="7">
    <location>
        <begin position="419"/>
        <end position="440"/>
    </location>
</feature>
<reference evidence="9" key="1">
    <citation type="journal article" date="2023" name="Mol. Phylogenet. Evol.">
        <title>Genome-scale phylogeny and comparative genomics of the fungal order Sordariales.</title>
        <authorList>
            <person name="Hensen N."/>
            <person name="Bonometti L."/>
            <person name="Westerberg I."/>
            <person name="Brannstrom I.O."/>
            <person name="Guillou S."/>
            <person name="Cros-Aarteil S."/>
            <person name="Calhoun S."/>
            <person name="Haridas S."/>
            <person name="Kuo A."/>
            <person name="Mondo S."/>
            <person name="Pangilinan J."/>
            <person name="Riley R."/>
            <person name="LaButti K."/>
            <person name="Andreopoulos B."/>
            <person name="Lipzen A."/>
            <person name="Chen C."/>
            <person name="Yan M."/>
            <person name="Daum C."/>
            <person name="Ng V."/>
            <person name="Clum A."/>
            <person name="Steindorff A."/>
            <person name="Ohm R.A."/>
            <person name="Martin F."/>
            <person name="Silar P."/>
            <person name="Natvig D.O."/>
            <person name="Lalanne C."/>
            <person name="Gautier V."/>
            <person name="Ament-Velasquez S.L."/>
            <person name="Kruys A."/>
            <person name="Hutchinson M.I."/>
            <person name="Powell A.J."/>
            <person name="Barry K."/>
            <person name="Miller A.N."/>
            <person name="Grigoriev I.V."/>
            <person name="Debuchy R."/>
            <person name="Gladieux P."/>
            <person name="Hiltunen Thoren M."/>
            <person name="Johannesson H."/>
        </authorList>
    </citation>
    <scope>NUCLEOTIDE SEQUENCE</scope>
    <source>
        <strain evidence="9">CBS 626.80</strain>
    </source>
</reference>
<dbReference type="AlphaFoldDB" id="A0AAN6P4N5"/>
<feature type="region of interest" description="Disordered" evidence="7">
    <location>
        <begin position="808"/>
        <end position="1082"/>
    </location>
</feature>
<reference evidence="9" key="2">
    <citation type="submission" date="2023-06" db="EMBL/GenBank/DDBJ databases">
        <authorList>
            <consortium name="Lawrence Berkeley National Laboratory"/>
            <person name="Mondo S.J."/>
            <person name="Hensen N."/>
            <person name="Bonometti L."/>
            <person name="Westerberg I."/>
            <person name="Brannstrom I.O."/>
            <person name="Guillou S."/>
            <person name="Cros-Aarteil S."/>
            <person name="Calhoun S."/>
            <person name="Haridas S."/>
            <person name="Kuo A."/>
            <person name="Pangilinan J."/>
            <person name="Riley R."/>
            <person name="Labutti K."/>
            <person name="Andreopoulos B."/>
            <person name="Lipzen A."/>
            <person name="Chen C."/>
            <person name="Yanf M."/>
            <person name="Daum C."/>
            <person name="Ng V."/>
            <person name="Clum A."/>
            <person name="Steindorff A."/>
            <person name="Ohm R."/>
            <person name="Martin F."/>
            <person name="Silar P."/>
            <person name="Natvig D."/>
            <person name="Lalanne C."/>
            <person name="Gautier V."/>
            <person name="Ament-Velasquez S.L."/>
            <person name="Kruys A."/>
            <person name="Hutchinson M.I."/>
            <person name="Powell A.J."/>
            <person name="Barry K."/>
            <person name="Miller A.N."/>
            <person name="Grigoriev I.V."/>
            <person name="Debuchy R."/>
            <person name="Gladieux P."/>
            <person name="Thoren M.H."/>
            <person name="Johannesson H."/>
        </authorList>
    </citation>
    <scope>NUCLEOTIDE SEQUENCE</scope>
    <source>
        <strain evidence="9">CBS 626.80</strain>
    </source>
</reference>
<feature type="compositionally biased region" description="Low complexity" evidence="7">
    <location>
        <begin position="873"/>
        <end position="890"/>
    </location>
</feature>
<evidence type="ECO:0000313" key="9">
    <source>
        <dbReference type="EMBL" id="KAK3955572.1"/>
    </source>
</evidence>
<feature type="domain" description="TFIIS central" evidence="8">
    <location>
        <begin position="226"/>
        <end position="348"/>
    </location>
</feature>
<dbReference type="FunFam" id="3.30.40.10:FF:000560">
    <property type="entry name" value="Putative PHD finger domain protein"/>
    <property type="match status" value="1"/>
</dbReference>
<keyword evidence="4" id="KW-0479">Metal-binding</keyword>
<dbReference type="PANTHER" id="PTHR11477:SF11">
    <property type="entry name" value="TRANSCRIPTION FACTOR BYE1"/>
    <property type="match status" value="1"/>
</dbReference>
<evidence type="ECO:0000256" key="7">
    <source>
        <dbReference type="SAM" id="MobiDB-lite"/>
    </source>
</evidence>
<accession>A0AAN6P4N5</accession>
<dbReference type="InterPro" id="IPR001965">
    <property type="entry name" value="Znf_PHD"/>
</dbReference>
<keyword evidence="6" id="KW-0862">Zinc</keyword>
<evidence type="ECO:0000256" key="2">
    <source>
        <dbReference type="ARBA" id="ARBA00011050"/>
    </source>
</evidence>
<evidence type="ECO:0000256" key="6">
    <source>
        <dbReference type="ARBA" id="ARBA00022833"/>
    </source>
</evidence>
<feature type="compositionally biased region" description="Basic and acidic residues" evidence="7">
    <location>
        <begin position="385"/>
        <end position="397"/>
    </location>
</feature>
<protein>
    <recommendedName>
        <fullName evidence="3">Transcription factor BYE1</fullName>
    </recommendedName>
</protein>
<dbReference type="GO" id="GO:0006362">
    <property type="term" value="P:transcription elongation by RNA polymerase I"/>
    <property type="evidence" value="ECO:0007669"/>
    <property type="project" value="TreeGrafter"/>
</dbReference>